<evidence type="ECO:0000313" key="1">
    <source>
        <dbReference type="EMBL" id="KAK0598885.1"/>
    </source>
</evidence>
<reference evidence="1" key="1">
    <citation type="journal article" date="2022" name="Plant J.">
        <title>Strategies of tolerance reflected in two North American maple genomes.</title>
        <authorList>
            <person name="McEvoy S.L."/>
            <person name="Sezen U.U."/>
            <person name="Trouern-Trend A."/>
            <person name="McMahon S.M."/>
            <person name="Schaberg P.G."/>
            <person name="Yang J."/>
            <person name="Wegrzyn J.L."/>
            <person name="Swenson N.G."/>
        </authorList>
    </citation>
    <scope>NUCLEOTIDE SEQUENCE</scope>
    <source>
        <strain evidence="1">NS2018</strain>
    </source>
</reference>
<organism evidence="1 2">
    <name type="scientific">Acer saccharum</name>
    <name type="common">Sugar maple</name>
    <dbReference type="NCBI Taxonomy" id="4024"/>
    <lineage>
        <taxon>Eukaryota</taxon>
        <taxon>Viridiplantae</taxon>
        <taxon>Streptophyta</taxon>
        <taxon>Embryophyta</taxon>
        <taxon>Tracheophyta</taxon>
        <taxon>Spermatophyta</taxon>
        <taxon>Magnoliopsida</taxon>
        <taxon>eudicotyledons</taxon>
        <taxon>Gunneridae</taxon>
        <taxon>Pentapetalae</taxon>
        <taxon>rosids</taxon>
        <taxon>malvids</taxon>
        <taxon>Sapindales</taxon>
        <taxon>Sapindaceae</taxon>
        <taxon>Hippocastanoideae</taxon>
        <taxon>Acereae</taxon>
        <taxon>Acer</taxon>
    </lineage>
</organism>
<proteinExistence type="predicted"/>
<keyword evidence="2" id="KW-1185">Reference proteome</keyword>
<gene>
    <name evidence="1" type="ORF">LWI29_000333</name>
</gene>
<protein>
    <submittedName>
        <fullName evidence="1">Uncharacterized protein</fullName>
    </submittedName>
</protein>
<name>A0AA39W0G4_ACESA</name>
<reference evidence="1" key="2">
    <citation type="submission" date="2023-06" db="EMBL/GenBank/DDBJ databases">
        <authorList>
            <person name="Swenson N.G."/>
            <person name="Wegrzyn J.L."/>
            <person name="Mcevoy S.L."/>
        </authorList>
    </citation>
    <scope>NUCLEOTIDE SEQUENCE</scope>
    <source>
        <strain evidence="1">NS2018</strain>
        <tissue evidence="1">Leaf</tissue>
    </source>
</reference>
<evidence type="ECO:0000313" key="2">
    <source>
        <dbReference type="Proteomes" id="UP001168877"/>
    </source>
</evidence>
<dbReference type="EMBL" id="JAUESC010000003">
    <property type="protein sequence ID" value="KAK0598885.1"/>
    <property type="molecule type" value="Genomic_DNA"/>
</dbReference>
<comment type="caution">
    <text evidence="1">The sequence shown here is derived from an EMBL/GenBank/DDBJ whole genome shotgun (WGS) entry which is preliminary data.</text>
</comment>
<dbReference type="Proteomes" id="UP001168877">
    <property type="component" value="Unassembled WGS sequence"/>
</dbReference>
<accession>A0AA39W0G4</accession>
<sequence length="91" mass="10714">MIVFDRKRRFARASYMDMVTGQWRLDELYVKGETRTFIFVMRRQFPPNENRGVSAAISLYDDLDFVASRVYCSLLLLNLGFASRFQGTQLF</sequence>
<dbReference type="AlphaFoldDB" id="A0AA39W0G4"/>